<accession>A0A3P7MUA8</accession>
<evidence type="ECO:0000256" key="1">
    <source>
        <dbReference type="SAM" id="Coils"/>
    </source>
</evidence>
<proteinExistence type="predicted"/>
<feature type="region of interest" description="Disordered" evidence="2">
    <location>
        <begin position="1"/>
        <end position="22"/>
    </location>
</feature>
<reference evidence="3 4" key="1">
    <citation type="submission" date="2018-11" db="EMBL/GenBank/DDBJ databases">
        <authorList>
            <consortium name="Pathogen Informatics"/>
        </authorList>
    </citation>
    <scope>NUCLEOTIDE SEQUENCE [LARGE SCALE GENOMIC DNA]</scope>
</reference>
<dbReference type="OrthoDB" id="2145765at2759"/>
<dbReference type="Proteomes" id="UP000281553">
    <property type="component" value="Unassembled WGS sequence"/>
</dbReference>
<evidence type="ECO:0000256" key="2">
    <source>
        <dbReference type="SAM" id="MobiDB-lite"/>
    </source>
</evidence>
<dbReference type="AlphaFoldDB" id="A0A3P7MUA8"/>
<keyword evidence="1" id="KW-0175">Coiled coil</keyword>
<evidence type="ECO:0000313" key="4">
    <source>
        <dbReference type="Proteomes" id="UP000281553"/>
    </source>
</evidence>
<dbReference type="EMBL" id="UYRU01079699">
    <property type="protein sequence ID" value="VDN30360.1"/>
    <property type="molecule type" value="Genomic_DNA"/>
</dbReference>
<organism evidence="3 4">
    <name type="scientific">Dibothriocephalus latus</name>
    <name type="common">Fish tapeworm</name>
    <name type="synonym">Diphyllobothrium latum</name>
    <dbReference type="NCBI Taxonomy" id="60516"/>
    <lineage>
        <taxon>Eukaryota</taxon>
        <taxon>Metazoa</taxon>
        <taxon>Spiralia</taxon>
        <taxon>Lophotrochozoa</taxon>
        <taxon>Platyhelminthes</taxon>
        <taxon>Cestoda</taxon>
        <taxon>Eucestoda</taxon>
        <taxon>Diphyllobothriidea</taxon>
        <taxon>Diphyllobothriidae</taxon>
        <taxon>Dibothriocephalus</taxon>
    </lineage>
</organism>
<keyword evidence="4" id="KW-1185">Reference proteome</keyword>
<gene>
    <name evidence="3" type="ORF">DILT_LOCUS15522</name>
</gene>
<dbReference type="Pfam" id="PF14645">
    <property type="entry name" value="Chibby"/>
    <property type="match status" value="1"/>
</dbReference>
<protein>
    <submittedName>
        <fullName evidence="3">Uncharacterized protein</fullName>
    </submittedName>
</protein>
<evidence type="ECO:0000313" key="3">
    <source>
        <dbReference type="EMBL" id="VDN30360.1"/>
    </source>
</evidence>
<sequence length="100" mass="11214">MRDLNIWGIPYAPDSQAQNGDLETAPSSELAREYNQIKNENKKLTEENNLLKLKVDILLDMLTETTAEVHLQESEIQNLRNILHRKPSSVGPSDSAIVAS</sequence>
<name>A0A3P7MUA8_DIBLA</name>
<feature type="coiled-coil region" evidence="1">
    <location>
        <begin position="27"/>
        <end position="82"/>
    </location>
</feature>
<dbReference type="InterPro" id="IPR028118">
    <property type="entry name" value="Chibby_fam"/>
</dbReference>